<dbReference type="Proteomes" id="UP001140560">
    <property type="component" value="Unassembled WGS sequence"/>
</dbReference>
<keyword evidence="2" id="KW-1133">Transmembrane helix</keyword>
<feature type="region of interest" description="Disordered" evidence="1">
    <location>
        <begin position="482"/>
        <end position="506"/>
    </location>
</feature>
<evidence type="ECO:0000256" key="2">
    <source>
        <dbReference type="SAM" id="Phobius"/>
    </source>
</evidence>
<feature type="compositionally biased region" description="Polar residues" evidence="1">
    <location>
        <begin position="47"/>
        <end position="57"/>
    </location>
</feature>
<keyword evidence="4" id="KW-1185">Reference proteome</keyword>
<sequence>MSDTGFVRAGPVNATNDDHRQALARLDQVFQSNRSANAEIIVDMTHPVTTAPDQTTGSHEKNEDDDKDKDKNQNNNGEKEKRFKDENENIKEDKHDRTHNARLWFPAREQTKADLSEEPRPCDSEIHKRLLIPFFLAMIMLILSVCYILGPGAKFIDDRAVRLRRALVSYALLFGHFNAHKALAISKAVRLGFPPFFGCGILGYCLALRRSGTGGDEEVQGVISRTRSDFDYWNASKAPLTIEIMDAEMSAEKPPRTAGILSNPGEAAILVAQFGIAIHACMVTGDLSTLLLFMTCKFLMDTIACLSLCTTGRFTACNGCSGGNAAYTWICGLIQQEIIIIRGAHKDLWNLGNPGSATVPRKNHYGTIENRVAIMVSLSLITITYLAKLLSVSASASLLCIMVVGAFGHLMIIDLLRSFGKSDVALKSVEIIQDDNGSILALQRLEEKYPGLGEQLVKKMFHDGLRGEEKASWEKFRVEREEQKQGRTLETEISEKDKVVSKNTEK</sequence>
<feature type="compositionally biased region" description="Basic and acidic residues" evidence="1">
    <location>
        <begin position="58"/>
        <end position="99"/>
    </location>
</feature>
<proteinExistence type="predicted"/>
<name>A0A9W9CMD7_9PLEO</name>
<comment type="caution">
    <text evidence="3">The sequence shown here is derived from an EMBL/GenBank/DDBJ whole genome shotgun (WGS) entry which is preliminary data.</text>
</comment>
<evidence type="ECO:0000256" key="1">
    <source>
        <dbReference type="SAM" id="MobiDB-lite"/>
    </source>
</evidence>
<organism evidence="3 4">
    <name type="scientific">Neocucurbitaria cava</name>
    <dbReference type="NCBI Taxonomy" id="798079"/>
    <lineage>
        <taxon>Eukaryota</taxon>
        <taxon>Fungi</taxon>
        <taxon>Dikarya</taxon>
        <taxon>Ascomycota</taxon>
        <taxon>Pezizomycotina</taxon>
        <taxon>Dothideomycetes</taxon>
        <taxon>Pleosporomycetidae</taxon>
        <taxon>Pleosporales</taxon>
        <taxon>Pleosporineae</taxon>
        <taxon>Cucurbitariaceae</taxon>
        <taxon>Neocucurbitaria</taxon>
    </lineage>
</organism>
<accession>A0A9W9CMD7</accession>
<keyword evidence="2" id="KW-0472">Membrane</keyword>
<dbReference type="EMBL" id="JAPEUY010000009">
    <property type="protein sequence ID" value="KAJ4370030.1"/>
    <property type="molecule type" value="Genomic_DNA"/>
</dbReference>
<feature type="transmembrane region" description="Helical" evidence="2">
    <location>
        <begin position="396"/>
        <end position="416"/>
    </location>
</feature>
<dbReference type="AlphaFoldDB" id="A0A9W9CMD7"/>
<reference evidence="3" key="1">
    <citation type="submission" date="2022-10" db="EMBL/GenBank/DDBJ databases">
        <title>Tapping the CABI collections for fungal endophytes: first genome assemblies for Collariella, Neodidymelliopsis, Ascochyta clinopodiicola, Didymella pomorum, Didymosphaeria variabile, Neocosmospora piperis and Neocucurbitaria cava.</title>
        <authorList>
            <person name="Hill R."/>
        </authorList>
    </citation>
    <scope>NUCLEOTIDE SEQUENCE</scope>
    <source>
        <strain evidence="3">IMI 356814</strain>
    </source>
</reference>
<protein>
    <submittedName>
        <fullName evidence="3">Uncharacterized protein</fullName>
    </submittedName>
</protein>
<feature type="region of interest" description="Disordered" evidence="1">
    <location>
        <begin position="43"/>
        <end position="102"/>
    </location>
</feature>
<gene>
    <name evidence="3" type="ORF">N0V83_005794</name>
</gene>
<evidence type="ECO:0000313" key="4">
    <source>
        <dbReference type="Proteomes" id="UP001140560"/>
    </source>
</evidence>
<evidence type="ECO:0000313" key="3">
    <source>
        <dbReference type="EMBL" id="KAJ4370030.1"/>
    </source>
</evidence>
<feature type="transmembrane region" description="Helical" evidence="2">
    <location>
        <begin position="130"/>
        <end position="150"/>
    </location>
</feature>
<keyword evidence="2" id="KW-0812">Transmembrane</keyword>